<name>A0A8T0F2B4_ARGBR</name>
<sequence>METPPNLAVRPHLSEPVDLDVEYPLQELSLRKLLVILWTQDDVISAIQKFQCTSSPLDRMMIIWRNTVEIEVQRKILNIGLPSRLEKKMKALVKPMGCDILKWKLFHEHYFSHANGYMGLHFLKQLQWTKAGAIDYGKTAEKLIRLEMLDIVERYKIACFYCLSDDIPLLWEALPENTKSTFTNEDISSITDAKLEYYWPYVLRNEEDDLILKRISEDETPLYMWAFQTFTCLGNKPAVEYFYQKLPKGREDACLFRAMKAIIESQEWFITPEWSVTYPQGRLSDVLCYIFPLMRIETQWHVLEHYTRGVLSCFLEWPCHDLFLKLADTIWEKFPSEEMYRHLLNTISNPGYYQYFPDLFQSFFIKTPAKFKKHFIDYEMCYLQYFQEFYNNGDAESIEVVFKNTEYHDKLRLIASRKFFNLFFNPSRSDRWHLAELCLIESAYSEEDREKMKKVIEGVLVGDGTTTFQNRKNALRQAFLFFFDVRKGRVVIKRRSPDKERRVAKKMKKE</sequence>
<dbReference type="Proteomes" id="UP000807504">
    <property type="component" value="Unassembled WGS sequence"/>
</dbReference>
<reference evidence="1" key="2">
    <citation type="submission" date="2020-06" db="EMBL/GenBank/DDBJ databases">
        <authorList>
            <person name="Sheffer M."/>
        </authorList>
    </citation>
    <scope>NUCLEOTIDE SEQUENCE</scope>
</reference>
<protein>
    <submittedName>
        <fullName evidence="1">Uncharacterized protein</fullName>
    </submittedName>
</protein>
<reference evidence="1" key="1">
    <citation type="journal article" date="2020" name="bioRxiv">
        <title>Chromosome-level reference genome of the European wasp spider Argiope bruennichi: a resource for studies on range expansion and evolutionary adaptation.</title>
        <authorList>
            <person name="Sheffer M.M."/>
            <person name="Hoppe A."/>
            <person name="Krehenwinkel H."/>
            <person name="Uhl G."/>
            <person name="Kuss A.W."/>
            <person name="Jensen L."/>
            <person name="Jensen C."/>
            <person name="Gillespie R.G."/>
            <person name="Hoff K.J."/>
            <person name="Prost S."/>
        </authorList>
    </citation>
    <scope>NUCLEOTIDE SEQUENCE</scope>
</reference>
<keyword evidence="2" id="KW-1185">Reference proteome</keyword>
<evidence type="ECO:0000313" key="2">
    <source>
        <dbReference type="Proteomes" id="UP000807504"/>
    </source>
</evidence>
<comment type="caution">
    <text evidence="1">The sequence shown here is derived from an EMBL/GenBank/DDBJ whole genome shotgun (WGS) entry which is preliminary data.</text>
</comment>
<proteinExistence type="predicted"/>
<organism evidence="1 2">
    <name type="scientific">Argiope bruennichi</name>
    <name type="common">Wasp spider</name>
    <name type="synonym">Aranea bruennichi</name>
    <dbReference type="NCBI Taxonomy" id="94029"/>
    <lineage>
        <taxon>Eukaryota</taxon>
        <taxon>Metazoa</taxon>
        <taxon>Ecdysozoa</taxon>
        <taxon>Arthropoda</taxon>
        <taxon>Chelicerata</taxon>
        <taxon>Arachnida</taxon>
        <taxon>Araneae</taxon>
        <taxon>Araneomorphae</taxon>
        <taxon>Entelegynae</taxon>
        <taxon>Araneoidea</taxon>
        <taxon>Araneidae</taxon>
        <taxon>Argiope</taxon>
    </lineage>
</organism>
<dbReference type="AlphaFoldDB" id="A0A8T0F2B4"/>
<dbReference type="EMBL" id="JABXBU010000030">
    <property type="protein sequence ID" value="KAF8785267.1"/>
    <property type="molecule type" value="Genomic_DNA"/>
</dbReference>
<accession>A0A8T0F2B4</accession>
<gene>
    <name evidence="1" type="ORF">HNY73_010837</name>
</gene>
<evidence type="ECO:0000313" key="1">
    <source>
        <dbReference type="EMBL" id="KAF8785267.1"/>
    </source>
</evidence>